<evidence type="ECO:0000313" key="2">
    <source>
        <dbReference type="EMBL" id="KAG5599617.1"/>
    </source>
</evidence>
<dbReference type="AlphaFoldDB" id="A0A9J5YH70"/>
<evidence type="ECO:0000313" key="3">
    <source>
        <dbReference type="Proteomes" id="UP000824120"/>
    </source>
</evidence>
<gene>
    <name evidence="2" type="ORF">H5410_030987</name>
</gene>
<keyword evidence="3" id="KW-1185">Reference proteome</keyword>
<reference evidence="2 3" key="1">
    <citation type="submission" date="2020-09" db="EMBL/GenBank/DDBJ databases">
        <title>De no assembly of potato wild relative species, Solanum commersonii.</title>
        <authorList>
            <person name="Cho K."/>
        </authorList>
    </citation>
    <scope>NUCLEOTIDE SEQUENCE [LARGE SCALE GENOMIC DNA]</scope>
    <source>
        <strain evidence="2">LZ3.2</strain>
        <tissue evidence="2">Leaf</tissue>
    </source>
</reference>
<dbReference type="OrthoDB" id="1328429at2759"/>
<accession>A0A9J5YH70</accession>
<dbReference type="EMBL" id="JACXVP010000006">
    <property type="protein sequence ID" value="KAG5599617.1"/>
    <property type="molecule type" value="Genomic_DNA"/>
</dbReference>
<evidence type="ECO:0000256" key="1">
    <source>
        <dbReference type="SAM" id="MobiDB-lite"/>
    </source>
</evidence>
<dbReference type="Proteomes" id="UP000824120">
    <property type="component" value="Chromosome 6"/>
</dbReference>
<protein>
    <submittedName>
        <fullName evidence="2">Uncharacterized protein</fullName>
    </submittedName>
</protein>
<organism evidence="2 3">
    <name type="scientific">Solanum commersonii</name>
    <name type="common">Commerson's wild potato</name>
    <name type="synonym">Commerson's nightshade</name>
    <dbReference type="NCBI Taxonomy" id="4109"/>
    <lineage>
        <taxon>Eukaryota</taxon>
        <taxon>Viridiplantae</taxon>
        <taxon>Streptophyta</taxon>
        <taxon>Embryophyta</taxon>
        <taxon>Tracheophyta</taxon>
        <taxon>Spermatophyta</taxon>
        <taxon>Magnoliopsida</taxon>
        <taxon>eudicotyledons</taxon>
        <taxon>Gunneridae</taxon>
        <taxon>Pentapetalae</taxon>
        <taxon>asterids</taxon>
        <taxon>lamiids</taxon>
        <taxon>Solanales</taxon>
        <taxon>Solanaceae</taxon>
        <taxon>Solanoideae</taxon>
        <taxon>Solaneae</taxon>
        <taxon>Solanum</taxon>
    </lineage>
</organism>
<name>A0A9J5YH70_SOLCO</name>
<comment type="caution">
    <text evidence="2">The sequence shown here is derived from an EMBL/GenBank/DDBJ whole genome shotgun (WGS) entry which is preliminary data.</text>
</comment>
<proteinExistence type="predicted"/>
<feature type="region of interest" description="Disordered" evidence="1">
    <location>
        <begin position="393"/>
        <end position="422"/>
    </location>
</feature>
<sequence length="437" mass="51041">MKALEFDEEIHDKVYSSEEDIDFPDLSDNNQHVNMNACNNCHDLNLNTITSNNVIELLKEVTANNLHEKIIQLAVSNTASSSFSKNSEKLKNDFEFEYIAPYSLSEINNRLNKPIISTRDSSFDDLKNKIESLKNEIKSIKLNQIICDHRITQIETGNNKGKTVAEENTLAKPINLDPRQAKEAASSIHLEDIPNNPLYAQLHAYLSQKQSNTFASIAKDDVHDIKSYEKVEKREMIFLLEISDIQRKEEPWKIFQWYLLNGLYLPGYNTSENVYSFSKMIIKQIIYIEDWGISSMTERQFNLNKVSMKFTYWEYIQAFNKVLYYNNERHKHTWFIKTIRDYKSIPHKGIIGDTLVRHMTRKFSNQEEDDQNEMINNYLERVKKNLLHNIEKNAKSDSSMSSETSDDTYEAQPYESEGHVSEDTLKKAEDFLLKLKK</sequence>